<dbReference type="STRING" id="1033810.HLPCO_002824"/>
<gene>
    <name evidence="2" type="ORF">HLPCO_002824</name>
</gene>
<evidence type="ECO:0000313" key="2">
    <source>
        <dbReference type="EMBL" id="ERJ11159.1"/>
    </source>
</evidence>
<dbReference type="Proteomes" id="UP000005707">
    <property type="component" value="Unassembled WGS sequence"/>
</dbReference>
<dbReference type="PROSITE" id="PS51257">
    <property type="entry name" value="PROKAR_LIPOPROTEIN"/>
    <property type="match status" value="1"/>
</dbReference>
<dbReference type="Gene3D" id="2.60.40.10">
    <property type="entry name" value="Immunoglobulins"/>
    <property type="match status" value="2"/>
</dbReference>
<reference evidence="2 3" key="1">
    <citation type="journal article" date="2011" name="J. Bacteriol.">
        <title>Genome sequence of Haloplasma contractile, an unusual contractile bacterium from a deep-sea anoxic brine lake.</title>
        <authorList>
            <person name="Antunes A."/>
            <person name="Alam I."/>
            <person name="El Dorry H."/>
            <person name="Siam R."/>
            <person name="Robertson A."/>
            <person name="Bajic V.B."/>
            <person name="Stingl U."/>
        </authorList>
    </citation>
    <scope>NUCLEOTIDE SEQUENCE [LARGE SCALE GENOMIC DNA]</scope>
    <source>
        <strain evidence="2 3">SSD-17B</strain>
    </source>
</reference>
<dbReference type="OrthoDB" id="2327454at2"/>
<dbReference type="InParanoid" id="U2FIT1"/>
<feature type="signal peptide" evidence="1">
    <location>
        <begin position="1"/>
        <end position="19"/>
    </location>
</feature>
<protein>
    <submittedName>
        <fullName evidence="2">Membrane lipoprotein</fullName>
    </submittedName>
</protein>
<feature type="chain" id="PRO_5004627685" evidence="1">
    <location>
        <begin position="20"/>
        <end position="346"/>
    </location>
</feature>
<reference evidence="2 3" key="2">
    <citation type="journal article" date="2013" name="PLoS ONE">
        <title>INDIGO - INtegrated Data Warehouse of MIcrobial GenOmes with Examples from the Red Sea Extremophiles.</title>
        <authorList>
            <person name="Alam I."/>
            <person name="Antunes A."/>
            <person name="Kamau A.A."/>
            <person name="Ba Alawi W."/>
            <person name="Kalkatawi M."/>
            <person name="Stingl U."/>
            <person name="Bajic V.B."/>
        </authorList>
    </citation>
    <scope>NUCLEOTIDE SEQUENCE [LARGE SCALE GENOMIC DNA]</scope>
    <source>
        <strain evidence="2 3">SSD-17B</strain>
    </source>
</reference>
<dbReference type="EMBL" id="AFNU02000015">
    <property type="protein sequence ID" value="ERJ11159.1"/>
    <property type="molecule type" value="Genomic_DNA"/>
</dbReference>
<dbReference type="AlphaFoldDB" id="U2FIT1"/>
<evidence type="ECO:0000256" key="1">
    <source>
        <dbReference type="SAM" id="SignalP"/>
    </source>
</evidence>
<sequence length="346" mass="39345">MRNLIFFITIFMFMSVLSACENTSNHTFDDLVILDTFEKIVSTEIPEPDFEDVDGPIFFAENLTYTISEEHDLMNNVFAKDNVDGFVTDSITYTVTSPDGDVISDPSSLSVGRYIITYEAQDRAGNSSTIERLLNITKDPDTEPPTIEGTKNLEFDFYYLDFVTDYITEGVTAYDEVDGLVTTRIVYKVFDRNKDEVTDLKALTPGTYYLIYFVTDMAGNGTRAAHTMTIIPPTGPIEYDFENITVHAPDFDIYDVYFDKSLILDNFLIKDGNGYLITNLVDIEYIVFDGTGKRIPSHELDVNYLEADTYKVKYKIIVDSEVKVEGQFYLETICLRCIWAPSPPLH</sequence>
<dbReference type="RefSeq" id="WP_008824476.1">
    <property type="nucleotide sequence ID" value="NZ_AFNU02000015.1"/>
</dbReference>
<proteinExistence type="predicted"/>
<organism evidence="2 3">
    <name type="scientific">Haloplasma contractile SSD-17B</name>
    <dbReference type="NCBI Taxonomy" id="1033810"/>
    <lineage>
        <taxon>Bacteria</taxon>
        <taxon>Bacillati</taxon>
        <taxon>Mycoplasmatota</taxon>
        <taxon>Mollicutes</taxon>
        <taxon>Haloplasmatales</taxon>
        <taxon>Haloplasmataceae</taxon>
        <taxon>Haloplasma</taxon>
    </lineage>
</organism>
<accession>U2FIT1</accession>
<comment type="caution">
    <text evidence="2">The sequence shown here is derived from an EMBL/GenBank/DDBJ whole genome shotgun (WGS) entry which is preliminary data.</text>
</comment>
<evidence type="ECO:0000313" key="3">
    <source>
        <dbReference type="Proteomes" id="UP000005707"/>
    </source>
</evidence>
<keyword evidence="1" id="KW-0732">Signal</keyword>
<dbReference type="InterPro" id="IPR013783">
    <property type="entry name" value="Ig-like_fold"/>
</dbReference>
<keyword evidence="3" id="KW-1185">Reference proteome</keyword>
<name>U2FIT1_9MOLU</name>
<keyword evidence="2" id="KW-0449">Lipoprotein</keyword>